<organism evidence="1 2">
    <name type="scientific">Oculimacula yallundae</name>
    <dbReference type="NCBI Taxonomy" id="86028"/>
    <lineage>
        <taxon>Eukaryota</taxon>
        <taxon>Fungi</taxon>
        <taxon>Dikarya</taxon>
        <taxon>Ascomycota</taxon>
        <taxon>Pezizomycotina</taxon>
        <taxon>Leotiomycetes</taxon>
        <taxon>Helotiales</taxon>
        <taxon>Ploettnerulaceae</taxon>
        <taxon>Oculimacula</taxon>
    </lineage>
</organism>
<evidence type="ECO:0000313" key="2">
    <source>
        <dbReference type="Proteomes" id="UP001595075"/>
    </source>
</evidence>
<keyword evidence="2" id="KW-1185">Reference proteome</keyword>
<dbReference type="EMBL" id="JAZHXI010000012">
    <property type="protein sequence ID" value="KAL2065711.1"/>
    <property type="molecule type" value="Genomic_DNA"/>
</dbReference>
<gene>
    <name evidence="1" type="ORF">VTL71DRAFT_3381</name>
</gene>
<dbReference type="Proteomes" id="UP001595075">
    <property type="component" value="Unassembled WGS sequence"/>
</dbReference>
<sequence>MFRKLELKARKYVLDSRISTVSIEERVIVDIEVTDVANRQKPFDVGEVCAVVADGKEGTSRVWRIAWAGQGRPIEGKVR</sequence>
<evidence type="ECO:0008006" key="3">
    <source>
        <dbReference type="Google" id="ProtNLM"/>
    </source>
</evidence>
<proteinExistence type="predicted"/>
<reference evidence="1 2" key="1">
    <citation type="journal article" date="2024" name="Commun. Biol.">
        <title>Comparative genomic analysis of thermophilic fungi reveals convergent evolutionary adaptations and gene losses.</title>
        <authorList>
            <person name="Steindorff A.S."/>
            <person name="Aguilar-Pontes M.V."/>
            <person name="Robinson A.J."/>
            <person name="Andreopoulos B."/>
            <person name="LaButti K."/>
            <person name="Kuo A."/>
            <person name="Mondo S."/>
            <person name="Riley R."/>
            <person name="Otillar R."/>
            <person name="Haridas S."/>
            <person name="Lipzen A."/>
            <person name="Grimwood J."/>
            <person name="Schmutz J."/>
            <person name="Clum A."/>
            <person name="Reid I.D."/>
            <person name="Moisan M.C."/>
            <person name="Butler G."/>
            <person name="Nguyen T.T.M."/>
            <person name="Dewar K."/>
            <person name="Conant G."/>
            <person name="Drula E."/>
            <person name="Henrissat B."/>
            <person name="Hansel C."/>
            <person name="Singer S."/>
            <person name="Hutchinson M.I."/>
            <person name="de Vries R.P."/>
            <person name="Natvig D.O."/>
            <person name="Powell A.J."/>
            <person name="Tsang A."/>
            <person name="Grigoriev I.V."/>
        </authorList>
    </citation>
    <scope>NUCLEOTIDE SEQUENCE [LARGE SCALE GENOMIC DNA]</scope>
    <source>
        <strain evidence="1 2">CBS 494.80</strain>
    </source>
</reference>
<accession>A0ABR4C707</accession>
<name>A0ABR4C707_9HELO</name>
<protein>
    <recommendedName>
        <fullName evidence="3">TRAM domain-containing protein</fullName>
    </recommendedName>
</protein>
<comment type="caution">
    <text evidence="1">The sequence shown here is derived from an EMBL/GenBank/DDBJ whole genome shotgun (WGS) entry which is preliminary data.</text>
</comment>
<evidence type="ECO:0000313" key="1">
    <source>
        <dbReference type="EMBL" id="KAL2065711.1"/>
    </source>
</evidence>